<reference evidence="5" key="1">
    <citation type="submission" date="2021-10" db="EMBL/GenBank/DDBJ databases">
        <title>Novel species in genus Arthrobacter.</title>
        <authorList>
            <person name="Liu Y."/>
        </authorList>
    </citation>
    <scope>NUCLEOTIDE SEQUENCE</scope>
    <source>
        <strain evidence="5">Zg-Y453</strain>
    </source>
</reference>
<dbReference type="Gene3D" id="1.10.357.10">
    <property type="entry name" value="Tetracycline Repressor, domain 2"/>
    <property type="match status" value="1"/>
</dbReference>
<keyword evidence="1 2" id="KW-0238">DNA-binding</keyword>
<feature type="region of interest" description="Disordered" evidence="3">
    <location>
        <begin position="223"/>
        <end position="254"/>
    </location>
</feature>
<dbReference type="PANTHER" id="PTHR30055">
    <property type="entry name" value="HTH-TYPE TRANSCRIPTIONAL REGULATOR RUTR"/>
    <property type="match status" value="1"/>
</dbReference>
<dbReference type="GO" id="GO:0000976">
    <property type="term" value="F:transcription cis-regulatory region binding"/>
    <property type="evidence" value="ECO:0007669"/>
    <property type="project" value="TreeGrafter"/>
</dbReference>
<dbReference type="EMBL" id="JAJFZV010000015">
    <property type="protein sequence ID" value="MCC3298813.1"/>
    <property type="molecule type" value="Genomic_DNA"/>
</dbReference>
<keyword evidence="6" id="KW-1185">Reference proteome</keyword>
<evidence type="ECO:0000256" key="1">
    <source>
        <dbReference type="ARBA" id="ARBA00023125"/>
    </source>
</evidence>
<dbReference type="SUPFAM" id="SSF48498">
    <property type="entry name" value="Tetracyclin repressor-like, C-terminal domain"/>
    <property type="match status" value="1"/>
</dbReference>
<gene>
    <name evidence="5" type="ORF">LJ757_13515</name>
</gene>
<dbReference type="PANTHER" id="PTHR30055:SF160">
    <property type="entry name" value="TRANSCRIPTIONAL REGULATORY PROTEIN (PROBABLY ASNC-FAMILY)-RELATED"/>
    <property type="match status" value="1"/>
</dbReference>
<dbReference type="AlphaFoldDB" id="A0A9X1SD46"/>
<dbReference type="RefSeq" id="WP_227896686.1">
    <property type="nucleotide sequence ID" value="NZ_CP099466.1"/>
</dbReference>
<dbReference type="InterPro" id="IPR050109">
    <property type="entry name" value="HTH-type_TetR-like_transc_reg"/>
</dbReference>
<dbReference type="Pfam" id="PF00440">
    <property type="entry name" value="TetR_N"/>
    <property type="match status" value="1"/>
</dbReference>
<evidence type="ECO:0000259" key="4">
    <source>
        <dbReference type="PROSITE" id="PS50977"/>
    </source>
</evidence>
<dbReference type="Pfam" id="PF19344">
    <property type="entry name" value="TetR_C_32"/>
    <property type="match status" value="1"/>
</dbReference>
<feature type="DNA-binding region" description="H-T-H motif" evidence="2">
    <location>
        <begin position="46"/>
        <end position="65"/>
    </location>
</feature>
<dbReference type="SUPFAM" id="SSF46689">
    <property type="entry name" value="Homeodomain-like"/>
    <property type="match status" value="1"/>
</dbReference>
<dbReference type="InterPro" id="IPR036271">
    <property type="entry name" value="Tet_transcr_reg_TetR-rel_C_sf"/>
</dbReference>
<accession>A0A9X1SD46</accession>
<comment type="caution">
    <text evidence="5">The sequence shown here is derived from an EMBL/GenBank/DDBJ whole genome shotgun (WGS) entry which is preliminary data.</text>
</comment>
<name>A0A9X1SD46_9MICC</name>
<sequence length="254" mass="26938">MNSAVKQDTRTADGRSVRWEAHRTERRGALIKAARRAVHTLGAQASMEEIAAASGTSKSVYYRYFGDKSGLQQAMGEVVINQMQEKILAAGRSADSPRSGMRAMVSAYLQMAETSPNVYAFVTGSPAGEAAAGSEPGVAVALSHFMANISAMMDHAVQLYLKGHQSDAVTQSAAGFWPIAALGMVRSAGERWLATPAGPDRPTEAEMTDQLTIWLFDGIGWDTPDPSAKTVTPSTTVRGGRTGSDAVPTSKDTQ</sequence>
<dbReference type="PROSITE" id="PS50977">
    <property type="entry name" value="HTH_TETR_2"/>
    <property type="match status" value="1"/>
</dbReference>
<dbReference type="GO" id="GO:0003700">
    <property type="term" value="F:DNA-binding transcription factor activity"/>
    <property type="evidence" value="ECO:0007669"/>
    <property type="project" value="TreeGrafter"/>
</dbReference>
<dbReference type="InterPro" id="IPR009057">
    <property type="entry name" value="Homeodomain-like_sf"/>
</dbReference>
<feature type="domain" description="HTH tetR-type" evidence="4">
    <location>
        <begin position="24"/>
        <end position="83"/>
    </location>
</feature>
<evidence type="ECO:0000256" key="2">
    <source>
        <dbReference type="PROSITE-ProRule" id="PRU00335"/>
    </source>
</evidence>
<dbReference type="InterPro" id="IPR045823">
    <property type="entry name" value="TetR_C_32"/>
</dbReference>
<organism evidence="5 6">
    <name type="scientific">Arthrobacter caoxuetaonis</name>
    <dbReference type="NCBI Taxonomy" id="2886935"/>
    <lineage>
        <taxon>Bacteria</taxon>
        <taxon>Bacillati</taxon>
        <taxon>Actinomycetota</taxon>
        <taxon>Actinomycetes</taxon>
        <taxon>Micrococcales</taxon>
        <taxon>Micrococcaceae</taxon>
        <taxon>Arthrobacter</taxon>
    </lineage>
</organism>
<evidence type="ECO:0000313" key="6">
    <source>
        <dbReference type="Proteomes" id="UP001139158"/>
    </source>
</evidence>
<evidence type="ECO:0000313" key="5">
    <source>
        <dbReference type="EMBL" id="MCC3298813.1"/>
    </source>
</evidence>
<protein>
    <submittedName>
        <fullName evidence="5">TetR/AcrR family transcriptional regulator</fullName>
    </submittedName>
</protein>
<dbReference type="InterPro" id="IPR001647">
    <property type="entry name" value="HTH_TetR"/>
</dbReference>
<evidence type="ECO:0000256" key="3">
    <source>
        <dbReference type="SAM" id="MobiDB-lite"/>
    </source>
</evidence>
<proteinExistence type="predicted"/>
<dbReference type="Proteomes" id="UP001139158">
    <property type="component" value="Unassembled WGS sequence"/>
</dbReference>